<dbReference type="EC" id="5.1.3.2" evidence="5 10"/>
<evidence type="ECO:0000259" key="11">
    <source>
        <dbReference type="Pfam" id="PF01370"/>
    </source>
</evidence>
<dbReference type="EMBL" id="MGFK01000024">
    <property type="protein sequence ID" value="OGM04018.1"/>
    <property type="molecule type" value="Genomic_DNA"/>
</dbReference>
<evidence type="ECO:0000256" key="6">
    <source>
        <dbReference type="ARBA" id="ARBA00018569"/>
    </source>
</evidence>
<keyword evidence="9 10" id="KW-0119">Carbohydrate metabolism</keyword>
<proteinExistence type="inferred from homology"/>
<evidence type="ECO:0000256" key="3">
    <source>
        <dbReference type="ARBA" id="ARBA00004947"/>
    </source>
</evidence>
<evidence type="ECO:0000313" key="13">
    <source>
        <dbReference type="Proteomes" id="UP000177091"/>
    </source>
</evidence>
<dbReference type="AlphaFoldDB" id="A0A1F7WPI3"/>
<reference evidence="12 13" key="1">
    <citation type="journal article" date="2016" name="Nat. Commun.">
        <title>Thousands of microbial genomes shed light on interconnected biogeochemical processes in an aquifer system.</title>
        <authorList>
            <person name="Anantharaman K."/>
            <person name="Brown C.T."/>
            <person name="Hug L.A."/>
            <person name="Sharon I."/>
            <person name="Castelle C.J."/>
            <person name="Probst A.J."/>
            <person name="Thomas B.C."/>
            <person name="Singh A."/>
            <person name="Wilkins M.J."/>
            <person name="Karaoz U."/>
            <person name="Brodie E.L."/>
            <person name="Williams K.H."/>
            <person name="Hubbard S.S."/>
            <person name="Banfield J.F."/>
        </authorList>
    </citation>
    <scope>NUCLEOTIDE SEQUENCE [LARGE SCALE GENOMIC DNA]</scope>
</reference>
<comment type="cofactor">
    <cofactor evidence="2 10">
        <name>NAD(+)</name>
        <dbReference type="ChEBI" id="CHEBI:57540"/>
    </cofactor>
</comment>
<protein>
    <recommendedName>
        <fullName evidence="6 10">UDP-glucose 4-epimerase</fullName>
        <ecNumber evidence="5 10">5.1.3.2</ecNumber>
    </recommendedName>
</protein>
<keyword evidence="7 10" id="KW-0520">NAD</keyword>
<sequence length="293" mass="31638">MKILVTGGAGYVGSHTVEALIDEGHDTVVFDDLSLGHKDAVDPKAKLVEGDLLDREVVLELFSNNKFDAVMHFAAKSLVGESMEKPLLYLGGNILAATNIFEGMVESGVKKFILSSTANLFSSPKSLPISESAEIVPGSPYGESKYIIERELSWLDKILGIKYATLRYFNAAGASPSGRIGEDHRPETHLIPVVLSVALGKKDKLVVNGNDYDTPDGTCVRDYVHVSDLAQAHILALGALEKESKVYNLGSGKGYSNLEVIKMVEEVASKKVRYEFGPRRAGDPAKLVASSDK</sequence>
<dbReference type="Proteomes" id="UP000177091">
    <property type="component" value="Unassembled WGS sequence"/>
</dbReference>
<comment type="subunit">
    <text evidence="10">Homodimer.</text>
</comment>
<dbReference type="Gene3D" id="3.90.25.10">
    <property type="entry name" value="UDP-galactose 4-epimerase, domain 1"/>
    <property type="match status" value="1"/>
</dbReference>
<evidence type="ECO:0000256" key="2">
    <source>
        <dbReference type="ARBA" id="ARBA00001911"/>
    </source>
</evidence>
<dbReference type="Gene3D" id="3.40.50.720">
    <property type="entry name" value="NAD(P)-binding Rossmann-like Domain"/>
    <property type="match status" value="1"/>
</dbReference>
<organism evidence="12 13">
    <name type="scientific">Candidatus Woesebacteria bacterium GWA1_42_12</name>
    <dbReference type="NCBI Taxonomy" id="1802472"/>
    <lineage>
        <taxon>Bacteria</taxon>
        <taxon>Candidatus Woeseibacteriota</taxon>
    </lineage>
</organism>
<name>A0A1F7WPI3_9BACT</name>
<dbReference type="InterPro" id="IPR036291">
    <property type="entry name" value="NAD(P)-bd_dom_sf"/>
</dbReference>
<comment type="catalytic activity">
    <reaction evidence="1 10">
        <text>UDP-alpha-D-glucose = UDP-alpha-D-galactose</text>
        <dbReference type="Rhea" id="RHEA:22168"/>
        <dbReference type="ChEBI" id="CHEBI:58885"/>
        <dbReference type="ChEBI" id="CHEBI:66914"/>
        <dbReference type="EC" id="5.1.3.2"/>
    </reaction>
</comment>
<feature type="non-terminal residue" evidence="12">
    <location>
        <position position="293"/>
    </location>
</feature>
<dbReference type="GO" id="GO:0003978">
    <property type="term" value="F:UDP-glucose 4-epimerase activity"/>
    <property type="evidence" value="ECO:0007669"/>
    <property type="project" value="UniProtKB-UniRule"/>
</dbReference>
<dbReference type="PANTHER" id="PTHR43725">
    <property type="entry name" value="UDP-GLUCOSE 4-EPIMERASE"/>
    <property type="match status" value="1"/>
</dbReference>
<comment type="similarity">
    <text evidence="4 10">Belongs to the NAD(P)-dependent epimerase/dehydratase family.</text>
</comment>
<dbReference type="UniPathway" id="UPA00214"/>
<dbReference type="InterPro" id="IPR001509">
    <property type="entry name" value="Epimerase_deHydtase"/>
</dbReference>
<dbReference type="GO" id="GO:0033499">
    <property type="term" value="P:galactose catabolic process via UDP-galactose, Leloir pathway"/>
    <property type="evidence" value="ECO:0007669"/>
    <property type="project" value="TreeGrafter"/>
</dbReference>
<evidence type="ECO:0000256" key="10">
    <source>
        <dbReference type="RuleBase" id="RU366046"/>
    </source>
</evidence>
<dbReference type="NCBIfam" id="TIGR01179">
    <property type="entry name" value="galE"/>
    <property type="match status" value="1"/>
</dbReference>
<evidence type="ECO:0000256" key="4">
    <source>
        <dbReference type="ARBA" id="ARBA00007637"/>
    </source>
</evidence>
<evidence type="ECO:0000256" key="9">
    <source>
        <dbReference type="ARBA" id="ARBA00023277"/>
    </source>
</evidence>
<evidence type="ECO:0000256" key="5">
    <source>
        <dbReference type="ARBA" id="ARBA00013189"/>
    </source>
</evidence>
<comment type="pathway">
    <text evidence="3 10">Carbohydrate metabolism; galactose metabolism.</text>
</comment>
<dbReference type="InterPro" id="IPR005886">
    <property type="entry name" value="UDP_G4E"/>
</dbReference>
<comment type="caution">
    <text evidence="12">The sequence shown here is derived from an EMBL/GenBank/DDBJ whole genome shotgun (WGS) entry which is preliminary data.</text>
</comment>
<keyword evidence="8 10" id="KW-0413">Isomerase</keyword>
<dbReference type="CDD" id="cd05247">
    <property type="entry name" value="UDP_G4E_1_SDR_e"/>
    <property type="match status" value="1"/>
</dbReference>
<evidence type="ECO:0000256" key="8">
    <source>
        <dbReference type="ARBA" id="ARBA00023235"/>
    </source>
</evidence>
<evidence type="ECO:0000256" key="7">
    <source>
        <dbReference type="ARBA" id="ARBA00023027"/>
    </source>
</evidence>
<evidence type="ECO:0000313" key="12">
    <source>
        <dbReference type="EMBL" id="OGM04018.1"/>
    </source>
</evidence>
<gene>
    <name evidence="12" type="ORF">A2112_01205</name>
</gene>
<dbReference type="SUPFAM" id="SSF51735">
    <property type="entry name" value="NAD(P)-binding Rossmann-fold domains"/>
    <property type="match status" value="1"/>
</dbReference>
<dbReference type="Pfam" id="PF01370">
    <property type="entry name" value="Epimerase"/>
    <property type="match status" value="1"/>
</dbReference>
<evidence type="ECO:0000256" key="1">
    <source>
        <dbReference type="ARBA" id="ARBA00000083"/>
    </source>
</evidence>
<accession>A0A1F7WPI3</accession>
<feature type="domain" description="NAD-dependent epimerase/dehydratase" evidence="11">
    <location>
        <begin position="3"/>
        <end position="250"/>
    </location>
</feature>
<dbReference type="PANTHER" id="PTHR43725:SF53">
    <property type="entry name" value="UDP-ARABINOSE 4-EPIMERASE 1"/>
    <property type="match status" value="1"/>
</dbReference>